<dbReference type="OrthoDB" id="5386823at2759"/>
<proteinExistence type="predicted"/>
<gene>
    <name evidence="2" type="ORF">N7492_005430</name>
</gene>
<organism evidence="2 3">
    <name type="scientific">Penicillium capsulatum</name>
    <dbReference type="NCBI Taxonomy" id="69766"/>
    <lineage>
        <taxon>Eukaryota</taxon>
        <taxon>Fungi</taxon>
        <taxon>Dikarya</taxon>
        <taxon>Ascomycota</taxon>
        <taxon>Pezizomycotina</taxon>
        <taxon>Eurotiomycetes</taxon>
        <taxon>Eurotiomycetidae</taxon>
        <taxon>Eurotiales</taxon>
        <taxon>Aspergillaceae</taxon>
        <taxon>Penicillium</taxon>
    </lineage>
</organism>
<reference evidence="2" key="2">
    <citation type="journal article" date="2023" name="IMA Fungus">
        <title>Comparative genomic study of the Penicillium genus elucidates a diverse pangenome and 15 lateral gene transfer events.</title>
        <authorList>
            <person name="Petersen C."/>
            <person name="Sorensen T."/>
            <person name="Nielsen M.R."/>
            <person name="Sondergaard T.E."/>
            <person name="Sorensen J.L."/>
            <person name="Fitzpatrick D.A."/>
            <person name="Frisvad J.C."/>
            <person name="Nielsen K.L."/>
        </authorList>
    </citation>
    <scope>NUCLEOTIDE SEQUENCE</scope>
    <source>
        <strain evidence="2">IBT 21917</strain>
    </source>
</reference>
<evidence type="ECO:0000313" key="2">
    <source>
        <dbReference type="EMBL" id="KAJ5172837.1"/>
    </source>
</evidence>
<name>A0A9W9IDD7_9EURO</name>
<evidence type="ECO:0000256" key="1">
    <source>
        <dbReference type="SAM" id="MobiDB-lite"/>
    </source>
</evidence>
<protein>
    <submittedName>
        <fullName evidence="2">Uncharacterized protein</fullName>
    </submittedName>
</protein>
<evidence type="ECO:0000313" key="3">
    <source>
        <dbReference type="Proteomes" id="UP001146351"/>
    </source>
</evidence>
<feature type="compositionally biased region" description="Basic and acidic residues" evidence="1">
    <location>
        <begin position="73"/>
        <end position="88"/>
    </location>
</feature>
<reference evidence="2" key="1">
    <citation type="submission" date="2022-11" db="EMBL/GenBank/DDBJ databases">
        <authorList>
            <person name="Petersen C."/>
        </authorList>
    </citation>
    <scope>NUCLEOTIDE SEQUENCE</scope>
    <source>
        <strain evidence="2">IBT 21917</strain>
    </source>
</reference>
<keyword evidence="3" id="KW-1185">Reference proteome</keyword>
<comment type="caution">
    <text evidence="2">The sequence shown here is derived from an EMBL/GenBank/DDBJ whole genome shotgun (WGS) entry which is preliminary data.</text>
</comment>
<dbReference type="EMBL" id="JAPQKO010000003">
    <property type="protein sequence ID" value="KAJ5172837.1"/>
    <property type="molecule type" value="Genomic_DNA"/>
</dbReference>
<sequence length="102" mass="11032">MSDPRLVDMEPGGESTQYESIRLYTESPPKQTGQLDGGEHTTSARTTSVSSVDEPVVDDDTLAQRLGAGIVETSKENQDFEHSEDMKSRRQQGYGPGSNVGA</sequence>
<dbReference type="Proteomes" id="UP001146351">
    <property type="component" value="Unassembled WGS sequence"/>
</dbReference>
<dbReference type="AlphaFoldDB" id="A0A9W9IDD7"/>
<accession>A0A9W9IDD7</accession>
<feature type="compositionally biased region" description="Low complexity" evidence="1">
    <location>
        <begin position="41"/>
        <end position="54"/>
    </location>
</feature>
<feature type="region of interest" description="Disordered" evidence="1">
    <location>
        <begin position="1"/>
        <end position="102"/>
    </location>
</feature>